<keyword evidence="4" id="KW-1185">Reference proteome</keyword>
<feature type="domain" description="GAT" evidence="2">
    <location>
        <begin position="217"/>
        <end position="306"/>
    </location>
</feature>
<gene>
    <name evidence="3" type="ORF">TRUGW13939_09169</name>
</gene>
<feature type="compositionally biased region" description="Pro residues" evidence="1">
    <location>
        <begin position="356"/>
        <end position="365"/>
    </location>
</feature>
<protein>
    <recommendedName>
        <fullName evidence="2">GAT domain-containing protein</fullName>
    </recommendedName>
</protein>
<dbReference type="OrthoDB" id="5393057at2759"/>
<dbReference type="Proteomes" id="UP000509510">
    <property type="component" value="Chromosome V"/>
</dbReference>
<feature type="compositionally biased region" description="Low complexity" evidence="1">
    <location>
        <begin position="313"/>
        <end position="340"/>
    </location>
</feature>
<reference evidence="4" key="1">
    <citation type="submission" date="2020-06" db="EMBL/GenBank/DDBJ databases">
        <title>A chromosome-scale genome assembly of Talaromyces rugulosus W13939.</title>
        <authorList>
            <person name="Wang B."/>
            <person name="Guo L."/>
            <person name="Ye K."/>
            <person name="Wang L."/>
        </authorList>
    </citation>
    <scope>NUCLEOTIDE SEQUENCE [LARGE SCALE GENOMIC DNA]</scope>
    <source>
        <strain evidence="4">W13939</strain>
    </source>
</reference>
<dbReference type="SUPFAM" id="SSF48464">
    <property type="entry name" value="ENTH/VHS domain"/>
    <property type="match status" value="1"/>
</dbReference>
<dbReference type="KEGG" id="trg:TRUGW13939_09169"/>
<dbReference type="InterPro" id="IPR004152">
    <property type="entry name" value="GAT_dom"/>
</dbReference>
<evidence type="ECO:0000259" key="2">
    <source>
        <dbReference type="PROSITE" id="PS50909"/>
    </source>
</evidence>
<evidence type="ECO:0000256" key="1">
    <source>
        <dbReference type="SAM" id="MobiDB-lite"/>
    </source>
</evidence>
<dbReference type="AlphaFoldDB" id="A0A7H8RBX4"/>
<dbReference type="EMBL" id="CP055902">
    <property type="protein sequence ID" value="QKX62013.1"/>
    <property type="molecule type" value="Genomic_DNA"/>
</dbReference>
<dbReference type="PROSITE" id="PS50909">
    <property type="entry name" value="GAT"/>
    <property type="match status" value="1"/>
</dbReference>
<evidence type="ECO:0000313" key="4">
    <source>
        <dbReference type="Proteomes" id="UP000509510"/>
    </source>
</evidence>
<dbReference type="SUPFAM" id="SSF89009">
    <property type="entry name" value="GAT-like domain"/>
    <property type="match status" value="1"/>
</dbReference>
<dbReference type="GO" id="GO:0035091">
    <property type="term" value="F:phosphatidylinositol binding"/>
    <property type="evidence" value="ECO:0007669"/>
    <property type="project" value="InterPro"/>
</dbReference>
<feature type="compositionally biased region" description="Low complexity" evidence="1">
    <location>
        <begin position="23"/>
        <end position="40"/>
    </location>
</feature>
<dbReference type="CDD" id="cd21383">
    <property type="entry name" value="GAT_GGA_Tom1-like"/>
    <property type="match status" value="1"/>
</dbReference>
<proteinExistence type="predicted"/>
<sequence length="455" mass="49403">MKRMFSGLQRRVSMRVCYLAFPSSSQDNSNNPSPASSGNESPEETVIREIKAFCEADGGPNRVANDYLHLPAIVEAAESSATAAKEAAARIRKYLSTPSKPQGSAQYNAVMLIRILAENPGHTFTRNIDAKFVSTVRDLLREGRDMSAQHMLRETLDQFEAQNSWDEDLAGLLAMWKKEKARAVKHGGGQGQSRSSPGHRHQQPPYNRHSTRPRLLPPPDELAARVSEARTSANLLIQLCQSTPAAEVKDNELMKEFSERCSGAARSIQEYMAVESPPPDEDTMLTLIETNEHLSVAVSKYQRAVLNGRRAVGATTNNSNGGANNNNNNVNRNGNDNGTATRNVSTTANTNGQSAPPRPVAPAEPPRQASSPPFLEEIPSLAPLSSAEEPHLSHSAFPGPSPAKSSTPPPPAAASQAAQRRFEYDADEFQVENPFADSAADNDHHTIPSDHARHV</sequence>
<dbReference type="InterPro" id="IPR038425">
    <property type="entry name" value="GAT_sf"/>
</dbReference>
<organism evidence="3 4">
    <name type="scientific">Talaromyces rugulosus</name>
    <name type="common">Penicillium rugulosum</name>
    <dbReference type="NCBI Taxonomy" id="121627"/>
    <lineage>
        <taxon>Eukaryota</taxon>
        <taxon>Fungi</taxon>
        <taxon>Dikarya</taxon>
        <taxon>Ascomycota</taxon>
        <taxon>Pezizomycotina</taxon>
        <taxon>Eurotiomycetes</taxon>
        <taxon>Eurotiomycetidae</taxon>
        <taxon>Eurotiales</taxon>
        <taxon>Trichocomaceae</taxon>
        <taxon>Talaromyces</taxon>
        <taxon>Talaromyces sect. Islandici</taxon>
    </lineage>
</organism>
<feature type="region of interest" description="Disordered" evidence="1">
    <location>
        <begin position="181"/>
        <end position="219"/>
    </location>
</feature>
<name>A0A7H8RBX4_TALRU</name>
<dbReference type="GO" id="GO:0043130">
    <property type="term" value="F:ubiquitin binding"/>
    <property type="evidence" value="ECO:0007669"/>
    <property type="project" value="InterPro"/>
</dbReference>
<accession>A0A7H8RBX4</accession>
<dbReference type="Gene3D" id="1.25.40.90">
    <property type="match status" value="1"/>
</dbReference>
<dbReference type="RefSeq" id="XP_035348187.1">
    <property type="nucleotide sequence ID" value="XM_035492294.1"/>
</dbReference>
<evidence type="ECO:0000313" key="3">
    <source>
        <dbReference type="EMBL" id="QKX62013.1"/>
    </source>
</evidence>
<feature type="region of interest" description="Disordered" evidence="1">
    <location>
        <begin position="23"/>
        <end position="44"/>
    </location>
</feature>
<dbReference type="GeneID" id="55996653"/>
<feature type="compositionally biased region" description="Polar residues" evidence="1">
    <location>
        <begin position="341"/>
        <end position="354"/>
    </location>
</feature>
<dbReference type="InterPro" id="IPR008942">
    <property type="entry name" value="ENTH_VHS"/>
</dbReference>
<dbReference type="Gene3D" id="1.20.58.160">
    <property type="match status" value="1"/>
</dbReference>
<dbReference type="Pfam" id="PF03127">
    <property type="entry name" value="GAT"/>
    <property type="match status" value="1"/>
</dbReference>
<feature type="region of interest" description="Disordered" evidence="1">
    <location>
        <begin position="311"/>
        <end position="455"/>
    </location>
</feature>
<feature type="compositionally biased region" description="Basic and acidic residues" evidence="1">
    <location>
        <begin position="441"/>
        <end position="455"/>
    </location>
</feature>